<evidence type="ECO:0000313" key="1">
    <source>
        <dbReference type="Proteomes" id="UP000515159"/>
    </source>
</evidence>
<sequence length="354" mass="40846">MASAKTIFTLPAQSFCCSRKSNLRSASEFTAIPFCVEFQRLLRQKKPDIIIPGISVQDLLYIVVALYDVYLPNIGVEDLQACICARGAKTTVLIRDELEVVDEYKQKASDNGKSDCSTTIVENFFIKKEEKEKSWMLSAIFSDSESSDEDNEIESIKEDKERFNTDMKKFITCVQERRKQRNQMQDTGASISPQSIGIESRIVAAMTFQRSVLKSKEVVVRLLLLSTRKRYQHSGAGHYMVELLKDPSFVGAYDAILTHADQDAVTFFKHCDFNDDVLLNSKFREFEEEWTYTTTMSFFPPFNMGKKHFMDIKDIEVEMEFWKTKSLAAYQTQTILMNKMFLEIKTLRKQSHNQ</sequence>
<keyword evidence="1" id="KW-1185">Reference proteome</keyword>
<dbReference type="KEGG" id="gsh:117359684"/>
<reference evidence="2" key="1">
    <citation type="submission" date="2025-08" db="UniProtKB">
        <authorList>
            <consortium name="RefSeq"/>
        </authorList>
    </citation>
    <scope>IDENTIFICATION</scope>
</reference>
<dbReference type="Gene3D" id="3.40.630.30">
    <property type="match status" value="1"/>
</dbReference>
<gene>
    <name evidence="2" type="primary">LOC117359684</name>
</gene>
<name>A0A6P8RDV0_GEOSA</name>
<dbReference type="RefSeq" id="XP_033798791.1">
    <property type="nucleotide sequence ID" value="XM_033942900.1"/>
</dbReference>
<dbReference type="InParanoid" id="A0A6P8RDV0"/>
<accession>A0A6P8RDV0</accession>
<protein>
    <submittedName>
        <fullName evidence="2">Uncharacterized protein LOC117359684</fullName>
    </submittedName>
</protein>
<dbReference type="GeneID" id="117359684"/>
<dbReference type="OrthoDB" id="10249393at2759"/>
<evidence type="ECO:0000313" key="2">
    <source>
        <dbReference type="RefSeq" id="XP_033798791.1"/>
    </source>
</evidence>
<proteinExistence type="predicted"/>
<dbReference type="Proteomes" id="UP000515159">
    <property type="component" value="Chromosome 4"/>
</dbReference>
<organism evidence="1 2">
    <name type="scientific">Geotrypetes seraphini</name>
    <name type="common">Gaboon caecilian</name>
    <name type="synonym">Caecilia seraphini</name>
    <dbReference type="NCBI Taxonomy" id="260995"/>
    <lineage>
        <taxon>Eukaryota</taxon>
        <taxon>Metazoa</taxon>
        <taxon>Chordata</taxon>
        <taxon>Craniata</taxon>
        <taxon>Vertebrata</taxon>
        <taxon>Euteleostomi</taxon>
        <taxon>Amphibia</taxon>
        <taxon>Gymnophiona</taxon>
        <taxon>Geotrypetes</taxon>
    </lineage>
</organism>
<dbReference type="AlphaFoldDB" id="A0A6P8RDV0"/>